<dbReference type="InterPro" id="IPR036291">
    <property type="entry name" value="NAD(P)-bd_dom_sf"/>
</dbReference>
<dbReference type="PANTHER" id="PTHR43639:SF1">
    <property type="entry name" value="SHORT-CHAIN DEHYDROGENASE_REDUCTASE FAMILY PROTEIN"/>
    <property type="match status" value="1"/>
</dbReference>
<dbReference type="PRINTS" id="PR00081">
    <property type="entry name" value="GDHRDH"/>
</dbReference>
<dbReference type="Gene3D" id="3.40.50.720">
    <property type="entry name" value="NAD(P)-binding Rossmann-like Domain"/>
    <property type="match status" value="1"/>
</dbReference>
<sequence>MAVTALHRAALVTGAAKRIGRSIALALVGQGYAVALHCNRSRVEADALAAEIAAMGGVASVVPGDLSAGDGVAAIVEQAATALGPLSLLVNSASSFEADAVGTLRAEKWNRQFAVNAQAPILLTQAFAAQVAGEAPDPSVINLVDQRVLRPQPDYFSYYLSKAVLQVATQTLAQALAPRIRVNAIAPGPTLQSVTQSPEEFAAEEAATLLHHGSAVEDIVQAALFLASARSVTGQMLAVDAGQHLVP</sequence>
<evidence type="ECO:0000256" key="2">
    <source>
        <dbReference type="ARBA" id="ARBA00023002"/>
    </source>
</evidence>
<accession>A0ABU0FB18</accession>
<evidence type="ECO:0000256" key="1">
    <source>
        <dbReference type="ARBA" id="ARBA00006484"/>
    </source>
</evidence>
<keyword evidence="2" id="KW-0560">Oxidoreductase</keyword>
<comment type="similarity">
    <text evidence="1">Belongs to the short-chain dehydrogenases/reductases (SDR) family.</text>
</comment>
<proteinExistence type="inferred from homology"/>
<evidence type="ECO:0000313" key="4">
    <source>
        <dbReference type="Proteomes" id="UP001237448"/>
    </source>
</evidence>
<dbReference type="NCBIfam" id="NF006597">
    <property type="entry name" value="PRK09134.1"/>
    <property type="match status" value="1"/>
</dbReference>
<comment type="caution">
    <text evidence="3">The sequence shown here is derived from an EMBL/GenBank/DDBJ whole genome shotgun (WGS) entry which is preliminary data.</text>
</comment>
<keyword evidence="4" id="KW-1185">Reference proteome</keyword>
<reference evidence="3 4" key="1">
    <citation type="submission" date="2023-07" db="EMBL/GenBank/DDBJ databases">
        <title>Genomic Encyclopedia of Type Strains, Phase IV (KMG-IV): sequencing the most valuable type-strain genomes for metagenomic binning, comparative biology and taxonomic classification.</title>
        <authorList>
            <person name="Goeker M."/>
        </authorList>
    </citation>
    <scope>NUCLEOTIDE SEQUENCE [LARGE SCALE GENOMIC DNA]</scope>
    <source>
        <strain evidence="3 4">DSM 5896</strain>
    </source>
</reference>
<dbReference type="Pfam" id="PF13561">
    <property type="entry name" value="adh_short_C2"/>
    <property type="match status" value="1"/>
</dbReference>
<protein>
    <submittedName>
        <fullName evidence="3">NAD(P)-dependent dehydrogenase (Short-subunit alcohol dehydrogenase family)</fullName>
    </submittedName>
</protein>
<dbReference type="InterPro" id="IPR002347">
    <property type="entry name" value="SDR_fam"/>
</dbReference>
<dbReference type="PANTHER" id="PTHR43639">
    <property type="entry name" value="OXIDOREDUCTASE, SHORT-CHAIN DEHYDROGENASE/REDUCTASE FAMILY (AFU_ORTHOLOGUE AFUA_5G02870)"/>
    <property type="match status" value="1"/>
</dbReference>
<dbReference type="SUPFAM" id="SSF51735">
    <property type="entry name" value="NAD(P)-binding Rossmann-fold domains"/>
    <property type="match status" value="1"/>
</dbReference>
<evidence type="ECO:0000313" key="3">
    <source>
        <dbReference type="EMBL" id="MDQ0391746.1"/>
    </source>
</evidence>
<dbReference type="EMBL" id="JAUSVK010000001">
    <property type="protein sequence ID" value="MDQ0391746.1"/>
    <property type="molecule type" value="Genomic_DNA"/>
</dbReference>
<dbReference type="Proteomes" id="UP001237448">
    <property type="component" value="Unassembled WGS sequence"/>
</dbReference>
<name>A0ABU0FB18_9HYPH</name>
<dbReference type="RefSeq" id="WP_307424573.1">
    <property type="nucleotide sequence ID" value="NZ_JAUSVK010000001.1"/>
</dbReference>
<gene>
    <name evidence="3" type="ORF">J3R73_001538</name>
</gene>
<organism evidence="3 4">
    <name type="scientific">Labrys monachus</name>
    <dbReference type="NCBI Taxonomy" id="217067"/>
    <lineage>
        <taxon>Bacteria</taxon>
        <taxon>Pseudomonadati</taxon>
        <taxon>Pseudomonadota</taxon>
        <taxon>Alphaproteobacteria</taxon>
        <taxon>Hyphomicrobiales</taxon>
        <taxon>Xanthobacteraceae</taxon>
        <taxon>Labrys</taxon>
    </lineage>
</organism>